<evidence type="ECO:0000256" key="1">
    <source>
        <dbReference type="SAM" id="SignalP"/>
    </source>
</evidence>
<feature type="chain" id="PRO_5017057441" evidence="1">
    <location>
        <begin position="21"/>
        <end position="211"/>
    </location>
</feature>
<dbReference type="RefSeq" id="WP_113823298.1">
    <property type="nucleotide sequence ID" value="NZ_QOCE01000029.1"/>
</dbReference>
<protein>
    <submittedName>
        <fullName evidence="2">DUF1007 domain-containing protein</fullName>
    </submittedName>
</protein>
<comment type="caution">
    <text evidence="2">The sequence shown here is derived from an EMBL/GenBank/DDBJ whole genome shotgun (WGS) entry which is preliminary data.</text>
</comment>
<gene>
    <name evidence="2" type="ORF">DS909_09915</name>
</gene>
<dbReference type="AlphaFoldDB" id="A0A366WYC9"/>
<name>A0A366WYC9_9RHOB</name>
<organism evidence="2 3">
    <name type="scientific">Phaeobacter gallaeciensis</name>
    <dbReference type="NCBI Taxonomy" id="60890"/>
    <lineage>
        <taxon>Bacteria</taxon>
        <taxon>Pseudomonadati</taxon>
        <taxon>Pseudomonadota</taxon>
        <taxon>Alphaproteobacteria</taxon>
        <taxon>Rhodobacterales</taxon>
        <taxon>Roseobacteraceae</taxon>
        <taxon>Phaeobacter</taxon>
    </lineage>
</organism>
<evidence type="ECO:0000313" key="3">
    <source>
        <dbReference type="Proteomes" id="UP000252706"/>
    </source>
</evidence>
<dbReference type="InterPro" id="IPR010412">
    <property type="entry name" value="DUF1007"/>
</dbReference>
<dbReference type="Pfam" id="PF06226">
    <property type="entry name" value="DUF1007"/>
    <property type="match status" value="1"/>
</dbReference>
<dbReference type="OrthoDB" id="1679673at2"/>
<proteinExistence type="predicted"/>
<keyword evidence="1" id="KW-0732">Signal</keyword>
<dbReference type="Proteomes" id="UP000252706">
    <property type="component" value="Unassembled WGS sequence"/>
</dbReference>
<feature type="signal peptide" evidence="1">
    <location>
        <begin position="1"/>
        <end position="20"/>
    </location>
</feature>
<reference evidence="2 3" key="1">
    <citation type="submission" date="2018-07" db="EMBL/GenBank/DDBJ databases">
        <title>Modular assembly of carbohydrate-degrading microbial communities in the ocean.</title>
        <authorList>
            <person name="Enke T.N."/>
            <person name="Datta M.S."/>
            <person name="Schwartzman J.A."/>
            <person name="Cermak N."/>
            <person name="Schmitz D.A."/>
            <person name="Barrere J."/>
            <person name="Cordero O.X."/>
        </authorList>
    </citation>
    <scope>NUCLEOTIDE SEQUENCE [LARGE SCALE GENOMIC DNA]</scope>
    <source>
        <strain evidence="2 3">C3M10</strain>
    </source>
</reference>
<evidence type="ECO:0000313" key="2">
    <source>
        <dbReference type="EMBL" id="RBW55430.1"/>
    </source>
</evidence>
<dbReference type="EMBL" id="QOCE01000029">
    <property type="protein sequence ID" value="RBW55430.1"/>
    <property type="molecule type" value="Genomic_DNA"/>
</dbReference>
<sequence length="211" mass="22821">MKQFLPILVAIALGPSGVSAHPHIFVDTALKVLVTADGQLEAVEVTWAYDEFYSLLIFEDLGLDADFDGELTSEELAKLQGFDLQWSEGFDGDIYLTQGGKALALNGAEHLMTNVSGGQITTRHRRTLLEPSSAKGVVFKAYDPTYYTAYTLNQGLEVTGGCTGETTPPDLIAAYDKVEKLLYATPVDQAENAYPEVGEAFADTVRLSCGE</sequence>
<accession>A0A366WYC9</accession>